<name>A7N7C4_VIBC1</name>
<dbReference type="AlphaFoldDB" id="A7N7C4"/>
<keyword evidence="1" id="KW-1133">Transmembrane helix</keyword>
<evidence type="ECO:0000256" key="1">
    <source>
        <dbReference type="SAM" id="Phobius"/>
    </source>
</evidence>
<evidence type="ECO:0000313" key="2">
    <source>
        <dbReference type="EMBL" id="ABU73227.1"/>
    </source>
</evidence>
<reference evidence="2 3" key="1">
    <citation type="submission" date="2007-08" db="EMBL/GenBank/DDBJ databases">
        <authorList>
            <consortium name="The Vibrio harveyi Genome Sequencing Project"/>
            <person name="Bassler B."/>
            <person name="Clifton S.W."/>
            <person name="Fulton L."/>
            <person name="Delehaunty K."/>
            <person name="Fronick C."/>
            <person name="Harrison M."/>
            <person name="Markivic C."/>
            <person name="Fulton R."/>
            <person name="Tin-Wollam A.-M."/>
            <person name="Shah N."/>
            <person name="Pepin K."/>
            <person name="Nash W."/>
            <person name="Thiruvilangam P."/>
            <person name="Bhonagiri V."/>
            <person name="Waters C."/>
            <person name="Tu K.C."/>
            <person name="Irgon J."/>
            <person name="Wilson R.K."/>
        </authorList>
    </citation>
    <scope>NUCLEOTIDE SEQUENCE [LARGE SCALE GENOMIC DNA]</scope>
    <source>
        <strain evidence="3">ATCC BAA-1116 / BB120</strain>
    </source>
</reference>
<evidence type="ECO:0000313" key="3">
    <source>
        <dbReference type="Proteomes" id="UP000008152"/>
    </source>
</evidence>
<feature type="transmembrane region" description="Helical" evidence="1">
    <location>
        <begin position="6"/>
        <end position="28"/>
    </location>
</feature>
<dbReference type="Proteomes" id="UP000008152">
    <property type="component" value="Chromosome II"/>
</dbReference>
<keyword evidence="1" id="KW-0812">Transmembrane</keyword>
<protein>
    <submittedName>
        <fullName evidence="2">Uncharacterized protein</fullName>
    </submittedName>
</protein>
<dbReference type="EMBL" id="CP000790">
    <property type="protein sequence ID" value="ABU73227.1"/>
    <property type="molecule type" value="Genomic_DNA"/>
</dbReference>
<sequence length="41" mass="5072">MLLVAFFYLVIFLWFVYKIAIQWIFIMLSKRFFELDSNDCS</sequence>
<proteinExistence type="predicted"/>
<accession>A7N7C4</accession>
<gene>
    <name evidence="2" type="ordered locus">VIBHAR_05321</name>
</gene>
<organism evidence="2 3">
    <name type="scientific">Vibrio campbellii (strain ATCC BAA-1116)</name>
    <dbReference type="NCBI Taxonomy" id="2902295"/>
    <lineage>
        <taxon>Bacteria</taxon>
        <taxon>Pseudomonadati</taxon>
        <taxon>Pseudomonadota</taxon>
        <taxon>Gammaproteobacteria</taxon>
        <taxon>Vibrionales</taxon>
        <taxon>Vibrionaceae</taxon>
        <taxon>Vibrio</taxon>
    </lineage>
</organism>
<dbReference type="KEGG" id="vha:VIBHAR_05321"/>
<dbReference type="PATRIC" id="fig|338187.36.peg.4205"/>
<keyword evidence="1" id="KW-0472">Membrane</keyword>